<protein>
    <recommendedName>
        <fullName evidence="5">Transferrin-binding protein B C-lobe/N-lobe beta barrel domain-containing protein</fullName>
    </recommendedName>
</protein>
<dbReference type="Gene3D" id="2.40.160.90">
    <property type="match status" value="1"/>
</dbReference>
<feature type="chain" id="PRO_5046767584" description="Transferrin-binding protein B C-lobe/N-lobe beta barrel domain-containing protein" evidence="2">
    <location>
        <begin position="28"/>
        <end position="323"/>
    </location>
</feature>
<evidence type="ECO:0000313" key="3">
    <source>
        <dbReference type="EMBL" id="GAA4010646.1"/>
    </source>
</evidence>
<dbReference type="Proteomes" id="UP001501310">
    <property type="component" value="Unassembled WGS sequence"/>
</dbReference>
<sequence length="323" mass="33666">MPTPRNALVVTSILSLGLMGCGGGGSAAQVASIPAPPPAAPPPPTSPPTPPVPPPLPAGLIGLQSDKPFSTVSALTDGGVYVSLPEPDAVHIRYSAADGLYTMTLANMSREGQLAPIGGNGSFHDKGWINISSTRSDLLDGKGPQKQGVIVTLDWPASSVFRYTNFGQWNGGCPMGCNIGMFAYGIPTSASHMPVTGSASFDGEIRGYTSRSEGYVDVLGYVTLNFDFGAGKLAGVMRPEAYFTWDPTPLGDYVFRDTVYAKGSTKFSGAFNVPGSTAPSSFTGSFTGPSANELMAQWQAPFVRPGTTETGQMVGVWIAQRSK</sequence>
<comment type="caution">
    <text evidence="3">The sequence shown here is derived from an EMBL/GenBank/DDBJ whole genome shotgun (WGS) entry which is preliminary data.</text>
</comment>
<evidence type="ECO:0000256" key="2">
    <source>
        <dbReference type="SAM" id="SignalP"/>
    </source>
</evidence>
<keyword evidence="2" id="KW-0732">Signal</keyword>
<accession>A0ABP7SER7</accession>
<dbReference type="SUPFAM" id="SSF56925">
    <property type="entry name" value="OMPA-like"/>
    <property type="match status" value="1"/>
</dbReference>
<gene>
    <name evidence="3" type="ORF">GCM10022211_26410</name>
</gene>
<feature type="compositionally biased region" description="Pro residues" evidence="1">
    <location>
        <begin position="34"/>
        <end position="57"/>
    </location>
</feature>
<feature type="region of interest" description="Disordered" evidence="1">
    <location>
        <begin position="27"/>
        <end position="57"/>
    </location>
</feature>
<evidence type="ECO:0000256" key="1">
    <source>
        <dbReference type="SAM" id="MobiDB-lite"/>
    </source>
</evidence>
<organism evidence="3 4">
    <name type="scientific">Sphingomonas humi</name>
    <dbReference type="NCBI Taxonomy" id="335630"/>
    <lineage>
        <taxon>Bacteria</taxon>
        <taxon>Pseudomonadati</taxon>
        <taxon>Pseudomonadota</taxon>
        <taxon>Alphaproteobacteria</taxon>
        <taxon>Sphingomonadales</taxon>
        <taxon>Sphingomonadaceae</taxon>
        <taxon>Sphingomonas</taxon>
    </lineage>
</organism>
<name>A0ABP7SER7_9SPHN</name>
<reference evidence="4" key="1">
    <citation type="journal article" date="2019" name="Int. J. Syst. Evol. Microbiol.">
        <title>The Global Catalogue of Microorganisms (GCM) 10K type strain sequencing project: providing services to taxonomists for standard genome sequencing and annotation.</title>
        <authorList>
            <consortium name="The Broad Institute Genomics Platform"/>
            <consortium name="The Broad Institute Genome Sequencing Center for Infectious Disease"/>
            <person name="Wu L."/>
            <person name="Ma J."/>
        </authorList>
    </citation>
    <scope>NUCLEOTIDE SEQUENCE [LARGE SCALE GENOMIC DNA]</scope>
    <source>
        <strain evidence="4">JCM 16603</strain>
    </source>
</reference>
<feature type="signal peptide" evidence="2">
    <location>
        <begin position="1"/>
        <end position="27"/>
    </location>
</feature>
<dbReference type="EMBL" id="BAAAZD010000002">
    <property type="protein sequence ID" value="GAA4010646.1"/>
    <property type="molecule type" value="Genomic_DNA"/>
</dbReference>
<dbReference type="PROSITE" id="PS51257">
    <property type="entry name" value="PROKAR_LIPOPROTEIN"/>
    <property type="match status" value="1"/>
</dbReference>
<proteinExistence type="predicted"/>
<keyword evidence="4" id="KW-1185">Reference proteome</keyword>
<dbReference type="InterPro" id="IPR011250">
    <property type="entry name" value="OMP/PagP_B-barrel"/>
</dbReference>
<evidence type="ECO:0008006" key="5">
    <source>
        <dbReference type="Google" id="ProtNLM"/>
    </source>
</evidence>
<evidence type="ECO:0000313" key="4">
    <source>
        <dbReference type="Proteomes" id="UP001501310"/>
    </source>
</evidence>